<keyword evidence="6 9" id="KW-0472">Membrane</keyword>
<name>A0AAN7ANI7_9PEZI</name>
<evidence type="ECO:0000313" key="11">
    <source>
        <dbReference type="Proteomes" id="UP001302126"/>
    </source>
</evidence>
<dbReference type="PANTHER" id="PTHR47844:SF1">
    <property type="entry name" value="EXOSTOSIN-LIKE 2"/>
    <property type="match status" value="1"/>
</dbReference>
<dbReference type="InterPro" id="IPR029044">
    <property type="entry name" value="Nucleotide-diphossugar_trans"/>
</dbReference>
<evidence type="ECO:0000313" key="10">
    <source>
        <dbReference type="EMBL" id="KAK4191875.1"/>
    </source>
</evidence>
<comment type="subcellular location">
    <subcellularLocation>
        <location evidence="1">Membrane</location>
    </subcellularLocation>
</comment>
<evidence type="ECO:0000256" key="8">
    <source>
        <dbReference type="SAM" id="MobiDB-lite"/>
    </source>
</evidence>
<dbReference type="GO" id="GO:0016020">
    <property type="term" value="C:membrane"/>
    <property type="evidence" value="ECO:0007669"/>
    <property type="project" value="UniProtKB-SubCell"/>
</dbReference>
<dbReference type="Gene3D" id="3.90.550.10">
    <property type="entry name" value="Spore Coat Polysaccharide Biosynthesis Protein SpsA, Chain A"/>
    <property type="match status" value="1"/>
</dbReference>
<dbReference type="CDD" id="cd06434">
    <property type="entry name" value="GT2_HAS"/>
    <property type="match status" value="1"/>
</dbReference>
<dbReference type="EMBL" id="MU864357">
    <property type="protein sequence ID" value="KAK4191875.1"/>
    <property type="molecule type" value="Genomic_DNA"/>
</dbReference>
<evidence type="ECO:0000256" key="4">
    <source>
        <dbReference type="ARBA" id="ARBA00022692"/>
    </source>
</evidence>
<organism evidence="10 11">
    <name type="scientific">Podospora australis</name>
    <dbReference type="NCBI Taxonomy" id="1536484"/>
    <lineage>
        <taxon>Eukaryota</taxon>
        <taxon>Fungi</taxon>
        <taxon>Dikarya</taxon>
        <taxon>Ascomycota</taxon>
        <taxon>Pezizomycotina</taxon>
        <taxon>Sordariomycetes</taxon>
        <taxon>Sordariomycetidae</taxon>
        <taxon>Sordariales</taxon>
        <taxon>Podosporaceae</taxon>
        <taxon>Podospora</taxon>
    </lineage>
</organism>
<dbReference type="AlphaFoldDB" id="A0AAN7ANI7"/>
<evidence type="ECO:0000256" key="2">
    <source>
        <dbReference type="ARBA" id="ARBA00022676"/>
    </source>
</evidence>
<keyword evidence="2" id="KW-0328">Glycosyltransferase</keyword>
<dbReference type="GO" id="GO:0016757">
    <property type="term" value="F:glycosyltransferase activity"/>
    <property type="evidence" value="ECO:0007669"/>
    <property type="project" value="UniProtKB-KW"/>
</dbReference>
<gene>
    <name evidence="10" type="ORF">QBC35DRAFT_280092</name>
</gene>
<dbReference type="SUPFAM" id="SSF53448">
    <property type="entry name" value="Nucleotide-diphospho-sugar transferases"/>
    <property type="match status" value="1"/>
</dbReference>
<feature type="transmembrane region" description="Helical" evidence="9">
    <location>
        <begin position="367"/>
        <end position="391"/>
    </location>
</feature>
<evidence type="ECO:0000256" key="6">
    <source>
        <dbReference type="ARBA" id="ARBA00023136"/>
    </source>
</evidence>
<evidence type="ECO:0000256" key="1">
    <source>
        <dbReference type="ARBA" id="ARBA00004370"/>
    </source>
</evidence>
<evidence type="ECO:0000256" key="9">
    <source>
        <dbReference type="SAM" id="Phobius"/>
    </source>
</evidence>
<sequence>MSGLMDLVIPRLDFLWSVKFWIVFHTVLWLHRYVRLIVHCISHWTYKSIQPLEPNSEKAKFTEKDVTVIIPTIHNRPQELQPSLESIIACRPAKLVLITTWNKYDALNRAVSTLRFPDSAPQTIIEVLHVDKANKRLQVCKALEEDHVQTPITIMADDDVEWPSTLMPWILAPFEDERMGGVGTCQRVKRVGGDLSTRIFNWLGAAYIERRNFEISATHNIDGGTSCMSGRTGAYRTEILKSYDFLGGFKNERWGKYILNADDDNFVTRWLVAHQWKTWIQYDPQCEIETTLENGPKFLYQCSRWARSNWRSNWTSLVHERYVLTQQLWCTYALHIATFTSLAFLFDPLLLLSCWWATENWEMKNRYILLAAEFIFMFCFTKVVKLVGLFRRNPNDIIFLPVSILFGYFHGFIKLYALCTLKEVDQDRPSVGKSRNFWLTHSQQTSWGSREDGDEHNTFRLQEKPPRSQTMATPVGPDLLDSVRLTASSKLHRVTSSTQQQNGCTVSTDLL</sequence>
<feature type="transmembrane region" description="Helical" evidence="9">
    <location>
        <begin position="397"/>
        <end position="418"/>
    </location>
</feature>
<dbReference type="Proteomes" id="UP001302126">
    <property type="component" value="Unassembled WGS sequence"/>
</dbReference>
<reference evidence="10" key="2">
    <citation type="submission" date="2023-05" db="EMBL/GenBank/DDBJ databases">
        <authorList>
            <consortium name="Lawrence Berkeley National Laboratory"/>
            <person name="Steindorff A."/>
            <person name="Hensen N."/>
            <person name="Bonometti L."/>
            <person name="Westerberg I."/>
            <person name="Brannstrom I.O."/>
            <person name="Guillou S."/>
            <person name="Cros-Aarteil S."/>
            <person name="Calhoun S."/>
            <person name="Haridas S."/>
            <person name="Kuo A."/>
            <person name="Mondo S."/>
            <person name="Pangilinan J."/>
            <person name="Riley R."/>
            <person name="Labutti K."/>
            <person name="Andreopoulos B."/>
            <person name="Lipzen A."/>
            <person name="Chen C."/>
            <person name="Yanf M."/>
            <person name="Daum C."/>
            <person name="Ng V."/>
            <person name="Clum A."/>
            <person name="Ohm R."/>
            <person name="Martin F."/>
            <person name="Silar P."/>
            <person name="Natvig D."/>
            <person name="Lalanne C."/>
            <person name="Gautier V."/>
            <person name="Ament-Velasquez S.L."/>
            <person name="Kruys A."/>
            <person name="Hutchinson M.I."/>
            <person name="Powell A.J."/>
            <person name="Barry K."/>
            <person name="Miller A.N."/>
            <person name="Grigoriev I.V."/>
            <person name="Debuchy R."/>
            <person name="Gladieux P."/>
            <person name="Thoren M.H."/>
            <person name="Johannesson H."/>
        </authorList>
    </citation>
    <scope>NUCLEOTIDE SEQUENCE</scope>
    <source>
        <strain evidence="10">PSN309</strain>
    </source>
</reference>
<keyword evidence="11" id="KW-1185">Reference proteome</keyword>
<protein>
    <submittedName>
        <fullName evidence="10">Nucleotide-diphospho-sugar transferase</fullName>
    </submittedName>
</protein>
<comment type="caution">
    <text evidence="10">The sequence shown here is derived from an EMBL/GenBank/DDBJ whole genome shotgun (WGS) entry which is preliminary data.</text>
</comment>
<evidence type="ECO:0000256" key="3">
    <source>
        <dbReference type="ARBA" id="ARBA00022679"/>
    </source>
</evidence>
<feature type="region of interest" description="Disordered" evidence="8">
    <location>
        <begin position="491"/>
        <end position="511"/>
    </location>
</feature>
<keyword evidence="7" id="KW-0325">Glycoprotein</keyword>
<keyword evidence="5 9" id="KW-1133">Transmembrane helix</keyword>
<keyword evidence="3 10" id="KW-0808">Transferase</keyword>
<feature type="transmembrane region" description="Helical" evidence="9">
    <location>
        <begin position="332"/>
        <end position="355"/>
    </location>
</feature>
<dbReference type="PANTHER" id="PTHR47844">
    <property type="entry name" value="SYNTHASE CPS1, PUTATIVE (AFU_ORTHOLOGUE AFUA_7G02500)-RELATED"/>
    <property type="match status" value="1"/>
</dbReference>
<evidence type="ECO:0000256" key="7">
    <source>
        <dbReference type="ARBA" id="ARBA00023180"/>
    </source>
</evidence>
<proteinExistence type="predicted"/>
<dbReference type="Pfam" id="PF13641">
    <property type="entry name" value="Glyco_tranf_2_3"/>
    <property type="match status" value="1"/>
</dbReference>
<keyword evidence="4 9" id="KW-0812">Transmembrane</keyword>
<reference evidence="10" key="1">
    <citation type="journal article" date="2023" name="Mol. Phylogenet. Evol.">
        <title>Genome-scale phylogeny and comparative genomics of the fungal order Sordariales.</title>
        <authorList>
            <person name="Hensen N."/>
            <person name="Bonometti L."/>
            <person name="Westerberg I."/>
            <person name="Brannstrom I.O."/>
            <person name="Guillou S."/>
            <person name="Cros-Aarteil S."/>
            <person name="Calhoun S."/>
            <person name="Haridas S."/>
            <person name="Kuo A."/>
            <person name="Mondo S."/>
            <person name="Pangilinan J."/>
            <person name="Riley R."/>
            <person name="LaButti K."/>
            <person name="Andreopoulos B."/>
            <person name="Lipzen A."/>
            <person name="Chen C."/>
            <person name="Yan M."/>
            <person name="Daum C."/>
            <person name="Ng V."/>
            <person name="Clum A."/>
            <person name="Steindorff A."/>
            <person name="Ohm R.A."/>
            <person name="Martin F."/>
            <person name="Silar P."/>
            <person name="Natvig D.O."/>
            <person name="Lalanne C."/>
            <person name="Gautier V."/>
            <person name="Ament-Velasquez S.L."/>
            <person name="Kruys A."/>
            <person name="Hutchinson M.I."/>
            <person name="Powell A.J."/>
            <person name="Barry K."/>
            <person name="Miller A.N."/>
            <person name="Grigoriev I.V."/>
            <person name="Debuchy R."/>
            <person name="Gladieux P."/>
            <person name="Hiltunen Thoren M."/>
            <person name="Johannesson H."/>
        </authorList>
    </citation>
    <scope>NUCLEOTIDE SEQUENCE</scope>
    <source>
        <strain evidence="10">PSN309</strain>
    </source>
</reference>
<dbReference type="InterPro" id="IPR052427">
    <property type="entry name" value="Glycosyltrans_GT2/GT47"/>
</dbReference>
<accession>A0AAN7ANI7</accession>
<evidence type="ECO:0000256" key="5">
    <source>
        <dbReference type="ARBA" id="ARBA00022989"/>
    </source>
</evidence>